<organism evidence="5 6">
    <name type="scientific">Coemansia spiralis</name>
    <dbReference type="NCBI Taxonomy" id="417178"/>
    <lineage>
        <taxon>Eukaryota</taxon>
        <taxon>Fungi</taxon>
        <taxon>Fungi incertae sedis</taxon>
        <taxon>Zoopagomycota</taxon>
        <taxon>Kickxellomycotina</taxon>
        <taxon>Kickxellomycetes</taxon>
        <taxon>Kickxellales</taxon>
        <taxon>Kickxellaceae</taxon>
        <taxon>Coemansia</taxon>
    </lineage>
</organism>
<feature type="region of interest" description="Disordered" evidence="3">
    <location>
        <begin position="637"/>
        <end position="661"/>
    </location>
</feature>
<feature type="compositionally biased region" description="Polar residues" evidence="3">
    <location>
        <begin position="200"/>
        <end position="210"/>
    </location>
</feature>
<evidence type="ECO:0000256" key="3">
    <source>
        <dbReference type="SAM" id="MobiDB-lite"/>
    </source>
</evidence>
<name>A0A9W8GJA8_9FUNG</name>
<evidence type="ECO:0000313" key="6">
    <source>
        <dbReference type="Proteomes" id="UP001151516"/>
    </source>
</evidence>
<evidence type="ECO:0000313" key="5">
    <source>
        <dbReference type="EMBL" id="KAJ2688166.1"/>
    </source>
</evidence>
<dbReference type="GO" id="GO:0008017">
    <property type="term" value="F:microtubule binding"/>
    <property type="evidence" value="ECO:0007669"/>
    <property type="project" value="InterPro"/>
</dbReference>
<reference evidence="5" key="1">
    <citation type="submission" date="2022-07" db="EMBL/GenBank/DDBJ databases">
        <title>Phylogenomic reconstructions and comparative analyses of Kickxellomycotina fungi.</title>
        <authorList>
            <person name="Reynolds N.K."/>
            <person name="Stajich J.E."/>
            <person name="Barry K."/>
            <person name="Grigoriev I.V."/>
            <person name="Crous P."/>
            <person name="Smith M.E."/>
        </authorList>
    </citation>
    <scope>NUCLEOTIDE SEQUENCE</scope>
    <source>
        <strain evidence="5">CBS 109367</strain>
    </source>
</reference>
<comment type="caution">
    <text evidence="5">The sequence shown here is derived from an EMBL/GenBank/DDBJ whole genome shotgun (WGS) entry which is preliminary data.</text>
</comment>
<proteinExistence type="predicted"/>
<sequence>MPVSQRGSILSSRSDAEQARFMDDLEDLEVTEELSGFNSDNEEHRGHTLNVGDTMSDIGRVVSQTEAGMDFTTNLEAPMEGVQRRAQASAQSSISGRPARSGAGLGLVNGKPSPYEDMSMSRLADSYWRQGNESGSENAPEFTRDDLGTMEFVTTQSALAAGVSRLREGEEGETASDSFLAHANGRGSSQHQHRMGSFYSDSHYQQQQHRPMSAESGGSRPLPRRPESYHDGPSTSSHQQQPLPTFSSTNDSRSAAVAQTETANDRLARLVARYSGDPQRVTATNTGGYGAGVRDISSEGLSDDGMLPALPDTPDVHTAFTSIGQFSSVHSASPPPANNGRMPMDPSIVERTRTALQQRLATSDQPGDEIPADGPSYSEMRQRFLGGSSQQQYAGHKSAMDVGNRSMESLDHPNMGSQGTRSPGGSSMMSMGDGGETRYFNDHDDDDDRFMRPMDGGSEDEGEFGAGRVNSFGISSDEDRGGGARHTRLSGHFDTSFNNGATGEQFNPVEDADELFGDHYTNSSNPDFSDIVRDHERVFSDLFDSDSENEKSMGPHDSTEAPASLFASSSSIVAEISRRQAIGNRKKGKLSTWDGREATPDAMRRQEQMFGVHSRNPIEMQGKINSLGLEDHASDVSGLLPESEHSPRTLPQGSGKKTRSNTGVSLAQLGRAYRPAAAEVSAFPITPQSAPLNGAGYEDQRPPTTPTTFISRDTRHGPSTRVLHQVLPLEQLSPPNGLAPGQQEPTPSTMRFHDEARGPQKRPAGPRSIDQSIGKSNAGSVKSRPPMLDIVRQTTPNQRRNERAAAQFAQAASAAASNSREPAMASGREGAGSPSDVSSHGLGSLFMDSLPVLDGSRMGRSQAPTTPAAPFHALSRILNNGHGPRSPYSPLRSVQGAVSSPSGTSSMLLNTNGYVPFQDPTVDISNLPKYHDVDLQRQVPDSAMSHLYSATPSERHDASFGPQSRRRVSPWSHARSHGDSGSDMVATVKYDSPTPGHSLESLSLSDIGMDEASVSSGRNHISRPVTEGPTLRDIYDLLKRTVSSIDAQHKTPANEVVDGLSAMNFDDTQDKFGTAASSMHVVPRQLQSQPREWIDYRPAAPTPRRSRHFPTQFRDEELHSESEDGVAMADEVSRARGDTGQSRVRAYLQRYTSESAIGRSQGGGYNPRERGSAPPALPASHREEEAAEKILVDLLSFVSGGDADLESVLGRKLPPALADKLRELAGVLALATAKEKPTAPVADEAVQTETPVAKEPEGLRVELMRLQREILDKFDEYRAEVDQLRNELRRGSLPHQSPSTVAPHDSVSVVGDKRTPTSPRPSSVQPTYSVPTTARNRQRHMVQWLGQQGKAEVPISPTKPASSVRGTRQSSVGRHRADMVEDVDEGLGSPKRMSDYDDALSDTSTTVPDRMPLRRPMDPATILRHTPGRTTRNQAVSPWDGHEDLLATREALDSIRGHKQRRGVSDDDFGREVYGREVAQQLGDTLAELQRVHAAQFHGSRALAPPCPVCRALEAQNHDPYLFGRRAVAYRSMSTRQLQGLLNAYVAAMQEQAPEKENVRARTSFTPNRAKSTVKEEKGDPSAAKVIGLLRDELDALSRRYHRLVEEFHRLDPSRAGDQRKRRMMSKELKDLVDVLDGKGEQIAILASLHPDVVTESAGIPKPKELSSTQRALASARELQNALGDLY</sequence>
<feature type="compositionally biased region" description="Polar residues" evidence="3">
    <location>
        <begin position="1316"/>
        <end position="1335"/>
    </location>
</feature>
<feature type="compositionally biased region" description="Polar residues" evidence="3">
    <location>
        <begin position="769"/>
        <end position="780"/>
    </location>
</feature>
<dbReference type="Proteomes" id="UP001151516">
    <property type="component" value="Unassembled WGS sequence"/>
</dbReference>
<dbReference type="GO" id="GO:0005737">
    <property type="term" value="C:cytoplasm"/>
    <property type="evidence" value="ECO:0007669"/>
    <property type="project" value="UniProtKB-SubCell"/>
</dbReference>
<dbReference type="EMBL" id="JANBTX010000053">
    <property type="protein sequence ID" value="KAJ2688166.1"/>
    <property type="molecule type" value="Genomic_DNA"/>
</dbReference>
<feature type="region of interest" description="Disordered" evidence="3">
    <location>
        <begin position="359"/>
        <end position="378"/>
    </location>
</feature>
<gene>
    <name evidence="5" type="ORF">IWW39_002435</name>
</gene>
<feature type="region of interest" description="Disordered" evidence="3">
    <location>
        <begin position="86"/>
        <end position="112"/>
    </location>
</feature>
<evidence type="ECO:0000259" key="4">
    <source>
        <dbReference type="Pfam" id="PF06657"/>
    </source>
</evidence>
<comment type="subcellular location">
    <subcellularLocation>
        <location evidence="1">Cytoplasm</location>
    </subcellularLocation>
</comment>
<feature type="domain" description="Cep57 centrosome microtubule-binding" evidence="4">
    <location>
        <begin position="1584"/>
        <end position="1646"/>
    </location>
</feature>
<accession>A0A9W8GJA8</accession>
<feature type="region of interest" description="Disordered" evidence="3">
    <location>
        <begin position="1348"/>
        <end position="1425"/>
    </location>
</feature>
<dbReference type="OrthoDB" id="76453at2759"/>
<evidence type="ECO:0000256" key="2">
    <source>
        <dbReference type="ARBA" id="ARBA00022490"/>
    </source>
</evidence>
<feature type="compositionally biased region" description="Polar residues" evidence="3">
    <location>
        <begin position="233"/>
        <end position="260"/>
    </location>
</feature>
<feature type="region of interest" description="Disordered" evidence="3">
    <location>
        <begin position="35"/>
        <end position="65"/>
    </location>
</feature>
<keyword evidence="2" id="KW-0963">Cytoplasm</keyword>
<feature type="region of interest" description="Disordered" evidence="3">
    <location>
        <begin position="950"/>
        <end position="983"/>
    </location>
</feature>
<feature type="region of interest" description="Disordered" evidence="3">
    <location>
        <begin position="1290"/>
        <end position="1336"/>
    </location>
</feature>
<feature type="region of interest" description="Disordered" evidence="3">
    <location>
        <begin position="729"/>
        <end position="843"/>
    </location>
</feature>
<feature type="region of interest" description="Disordered" evidence="3">
    <location>
        <begin position="200"/>
        <end position="260"/>
    </location>
</feature>
<feature type="compositionally biased region" description="Polar residues" evidence="3">
    <location>
        <begin position="1359"/>
        <end position="1372"/>
    </location>
</feature>
<feature type="region of interest" description="Disordered" evidence="3">
    <location>
        <begin position="1"/>
        <end position="21"/>
    </location>
</feature>
<feature type="region of interest" description="Disordered" evidence="3">
    <location>
        <begin position="877"/>
        <end position="905"/>
    </location>
</feature>
<keyword evidence="6" id="KW-1185">Reference proteome</keyword>
<feature type="region of interest" description="Disordered" evidence="3">
    <location>
        <begin position="686"/>
        <end position="717"/>
    </location>
</feature>
<dbReference type="InterPro" id="IPR024957">
    <property type="entry name" value="Cep57_MT-bd_dom"/>
</dbReference>
<feature type="region of interest" description="Disordered" evidence="3">
    <location>
        <begin position="1155"/>
        <end position="1183"/>
    </location>
</feature>
<evidence type="ECO:0000256" key="1">
    <source>
        <dbReference type="ARBA" id="ARBA00004496"/>
    </source>
</evidence>
<feature type="compositionally biased region" description="Polar residues" evidence="3">
    <location>
        <begin position="1"/>
        <end position="13"/>
    </location>
</feature>
<dbReference type="Pfam" id="PF06657">
    <property type="entry name" value="Cep57_MT_bd"/>
    <property type="match status" value="1"/>
</dbReference>
<feature type="compositionally biased region" description="Polar residues" evidence="3">
    <location>
        <begin position="896"/>
        <end position="905"/>
    </location>
</feature>
<feature type="compositionally biased region" description="Low complexity" evidence="3">
    <location>
        <begin position="804"/>
        <end position="819"/>
    </location>
</feature>
<protein>
    <recommendedName>
        <fullName evidence="4">Cep57 centrosome microtubule-binding domain-containing protein</fullName>
    </recommendedName>
</protein>
<feature type="region of interest" description="Disordered" evidence="3">
    <location>
        <begin position="388"/>
        <end position="435"/>
    </location>
</feature>